<dbReference type="GO" id="GO:0005506">
    <property type="term" value="F:iron ion binding"/>
    <property type="evidence" value="ECO:0007669"/>
    <property type="project" value="InterPro"/>
</dbReference>
<dbReference type="GO" id="GO:0004497">
    <property type="term" value="F:monooxygenase activity"/>
    <property type="evidence" value="ECO:0007669"/>
    <property type="project" value="UniProtKB-KW"/>
</dbReference>
<dbReference type="GeneID" id="8857931"/>
<keyword evidence="5" id="KW-0503">Monooxygenase</keyword>
<feature type="binding site" description="axial binding residue" evidence="6">
    <location>
        <position position="506"/>
    </location>
    <ligand>
        <name>heme</name>
        <dbReference type="ChEBI" id="CHEBI:30413"/>
    </ligand>
    <ligandPart>
        <name>Fe</name>
        <dbReference type="ChEBI" id="CHEBI:18248"/>
    </ligandPart>
</feature>
<dbReference type="PANTHER" id="PTHR24303">
    <property type="entry name" value="HEME-BINDING MONOOXYGENASE FAMILY"/>
    <property type="match status" value="1"/>
</dbReference>
<keyword evidence="4 6" id="KW-0408">Iron</keyword>
<keyword evidence="3" id="KW-0560">Oxidoreductase</keyword>
<dbReference type="EMBL" id="GG738912">
    <property type="protein sequence ID" value="EFC37991.1"/>
    <property type="molecule type" value="Genomic_DNA"/>
</dbReference>
<dbReference type="AlphaFoldDB" id="D2VYY9"/>
<organism evidence="8">
    <name type="scientific">Naegleria gruberi</name>
    <name type="common">Amoeba</name>
    <dbReference type="NCBI Taxonomy" id="5762"/>
    <lineage>
        <taxon>Eukaryota</taxon>
        <taxon>Discoba</taxon>
        <taxon>Heterolobosea</taxon>
        <taxon>Tetramitia</taxon>
        <taxon>Eutetramitia</taxon>
        <taxon>Vahlkampfiidae</taxon>
        <taxon>Naegleria</taxon>
    </lineage>
</organism>
<dbReference type="InterPro" id="IPR036396">
    <property type="entry name" value="Cyt_P450_sf"/>
</dbReference>
<evidence type="ECO:0000256" key="1">
    <source>
        <dbReference type="ARBA" id="ARBA00001971"/>
    </source>
</evidence>
<dbReference type="InterPro" id="IPR001128">
    <property type="entry name" value="Cyt_P450"/>
</dbReference>
<dbReference type="VEuPathDB" id="AmoebaDB:NAEGRDRAFT_74292"/>
<proteinExistence type="predicted"/>
<dbReference type="Gene3D" id="1.10.630.10">
    <property type="entry name" value="Cytochrome P450"/>
    <property type="match status" value="1"/>
</dbReference>
<dbReference type="PANTHER" id="PTHR24303:SF31">
    <property type="entry name" value="CYTOCHROME P450 307A1-RELATED"/>
    <property type="match status" value="1"/>
</dbReference>
<keyword evidence="8" id="KW-1185">Reference proteome</keyword>
<dbReference type="GO" id="GO:0016705">
    <property type="term" value="F:oxidoreductase activity, acting on paired donors, with incorporation or reduction of molecular oxygen"/>
    <property type="evidence" value="ECO:0007669"/>
    <property type="project" value="InterPro"/>
</dbReference>
<keyword evidence="6" id="KW-0349">Heme</keyword>
<dbReference type="eggNOG" id="KOG0159">
    <property type="taxonomic scope" value="Eukaryota"/>
</dbReference>
<evidence type="ECO:0000256" key="5">
    <source>
        <dbReference type="ARBA" id="ARBA00023033"/>
    </source>
</evidence>
<reference evidence="7 8" key="1">
    <citation type="journal article" date="2010" name="Cell">
        <title>The genome of Naegleria gruberi illuminates early eukaryotic versatility.</title>
        <authorList>
            <person name="Fritz-Laylin L.K."/>
            <person name="Prochnik S.E."/>
            <person name="Ginger M.L."/>
            <person name="Dacks J.B."/>
            <person name="Carpenter M.L."/>
            <person name="Field M.C."/>
            <person name="Kuo A."/>
            <person name="Paredez A."/>
            <person name="Chapman J."/>
            <person name="Pham J."/>
            <person name="Shu S."/>
            <person name="Neupane R."/>
            <person name="Cipriano M."/>
            <person name="Mancuso J."/>
            <person name="Tu H."/>
            <person name="Salamov A."/>
            <person name="Lindquist E."/>
            <person name="Shapiro H."/>
            <person name="Lucas S."/>
            <person name="Grigoriev I.V."/>
            <person name="Cande W.Z."/>
            <person name="Fulton C."/>
            <person name="Rokhsar D.S."/>
            <person name="Dawson S.C."/>
        </authorList>
    </citation>
    <scope>NUCLEOTIDE SEQUENCE [LARGE SCALE GENOMIC DNA]</scope>
    <source>
        <strain evidence="7 8">NEG-M</strain>
    </source>
</reference>
<evidence type="ECO:0000313" key="7">
    <source>
        <dbReference type="EMBL" id="EFC37991.1"/>
    </source>
</evidence>
<dbReference type="SUPFAM" id="SSF48264">
    <property type="entry name" value="Cytochrome P450"/>
    <property type="match status" value="1"/>
</dbReference>
<name>D2VYY9_NAEGR</name>
<evidence type="ECO:0000256" key="6">
    <source>
        <dbReference type="PIRSR" id="PIRSR602401-1"/>
    </source>
</evidence>
<dbReference type="STRING" id="5762.D2VYY9"/>
<evidence type="ECO:0000256" key="2">
    <source>
        <dbReference type="ARBA" id="ARBA00022723"/>
    </source>
</evidence>
<dbReference type="OMA" id="KPFDTMQ"/>
<keyword evidence="2 6" id="KW-0479">Metal-binding</keyword>
<comment type="cofactor">
    <cofactor evidence="1 6">
        <name>heme</name>
        <dbReference type="ChEBI" id="CHEBI:30413"/>
    </cofactor>
</comment>
<accession>D2VYY9</accession>
<evidence type="ECO:0000256" key="4">
    <source>
        <dbReference type="ARBA" id="ARBA00023004"/>
    </source>
</evidence>
<dbReference type="InterPro" id="IPR002401">
    <property type="entry name" value="Cyt_P450_E_grp-I"/>
</dbReference>
<dbReference type="PRINTS" id="PR00463">
    <property type="entry name" value="EP450I"/>
</dbReference>
<evidence type="ECO:0000313" key="8">
    <source>
        <dbReference type="Proteomes" id="UP000006671"/>
    </source>
</evidence>
<dbReference type="Pfam" id="PF00067">
    <property type="entry name" value="p450"/>
    <property type="match status" value="1"/>
</dbReference>
<dbReference type="KEGG" id="ngr:NAEGRDRAFT_74292"/>
<dbReference type="GO" id="GO:0020037">
    <property type="term" value="F:heme binding"/>
    <property type="evidence" value="ECO:0007669"/>
    <property type="project" value="InterPro"/>
</dbReference>
<gene>
    <name evidence="7" type="ORF">NAEGRDRAFT_74292</name>
</gene>
<sequence>MIQRTTVYYKKRLFNTFLIGSLKRFQFSSFHISNCNQLESQTLSADQSKCPYHKTDSTKQATLQNCKSIDEMPGPKRLPLIGNLLDLIKNVKSNAGPYFLSLSEQYGDLVRLKTFNNDLVILSNPELMGELYKKEEKRSTIQSSRKYKLERGIPLAPIEMLYEEPWQETRQLFNIAMKPEFQDQVVIPQLTQLNGEMIRRLIKYLEPTQDPDKFRLTDSVNAISRYGFDAVMAVFLGVKMTDDITKTFPFEISDFVKYSVESLDVIIRLLTKPSLYQYFKTKEYKRMEFTYEKSFEYANYVMNRFKVNPSEKPRLYELLMERSKNEPNPEILVQSVMNSFLQAAIDITMTMMSHVMYRLAHHPDYQKKLYNELLEVFGEPTLDEVTSENGLVVNAEQFKKLKLTKNFVEEVLRLNPFGYASSARILNNDTELGGYNIPKGTTVIALQRRACLSEEFVPRAQEFIPERYERNSPLAMKSSFVSSPFGVGVSFLSIASINLRIKARKCPGSRIATLELCMSIVNTVRHFKLSLEEKEFPEMSTDRSLLYIDMQKHPLIFSPRSHLTDYCKSQKNL</sequence>
<protein>
    <submittedName>
        <fullName evidence="7">Predicted protein</fullName>
    </submittedName>
</protein>
<evidence type="ECO:0000256" key="3">
    <source>
        <dbReference type="ARBA" id="ARBA00023002"/>
    </source>
</evidence>
<dbReference type="Proteomes" id="UP000006671">
    <property type="component" value="Unassembled WGS sequence"/>
</dbReference>
<dbReference type="OrthoDB" id="3945418at2759"/>
<dbReference type="InParanoid" id="D2VYY9"/>
<dbReference type="RefSeq" id="XP_002670735.1">
    <property type="nucleotide sequence ID" value="XM_002670689.1"/>
</dbReference>